<gene>
    <name evidence="1" type="ORF">GSTUAT00001887001</name>
</gene>
<reference evidence="1" key="1">
    <citation type="submission" date="2015-10" db="EMBL/GenBank/DDBJ databases">
        <authorList>
            <person name="Regsiter A."/>
            <person name="william w."/>
        </authorList>
    </citation>
    <scope>NUCLEOTIDE SEQUENCE</scope>
    <source>
        <strain evidence="1">Montdore</strain>
    </source>
</reference>
<accession>A0A292Q651</accession>
<feature type="non-terminal residue" evidence="1">
    <location>
        <position position="274"/>
    </location>
</feature>
<dbReference type="InterPro" id="IPR021463">
    <property type="entry name" value="Methyltransf_34"/>
</dbReference>
<name>A0A292Q651_9PEZI</name>
<proteinExistence type="predicted"/>
<evidence type="ECO:0000313" key="1">
    <source>
        <dbReference type="EMBL" id="CUS14157.1"/>
    </source>
</evidence>
<keyword evidence="2" id="KW-1185">Reference proteome</keyword>
<feature type="non-terminal residue" evidence="1">
    <location>
        <position position="1"/>
    </location>
</feature>
<dbReference type="Proteomes" id="UP001412239">
    <property type="component" value="Unassembled WGS sequence"/>
</dbReference>
<evidence type="ECO:0000313" key="2">
    <source>
        <dbReference type="Proteomes" id="UP001412239"/>
    </source>
</evidence>
<protein>
    <submittedName>
        <fullName evidence="1">Uncharacterized protein</fullName>
    </submittedName>
</protein>
<dbReference type="EMBL" id="LN890962">
    <property type="protein sequence ID" value="CUS14157.1"/>
    <property type="molecule type" value="Genomic_DNA"/>
</dbReference>
<organism evidence="1 2">
    <name type="scientific">Tuber aestivum</name>
    <name type="common">summer truffle</name>
    <dbReference type="NCBI Taxonomy" id="59557"/>
    <lineage>
        <taxon>Eukaryota</taxon>
        <taxon>Fungi</taxon>
        <taxon>Dikarya</taxon>
        <taxon>Ascomycota</taxon>
        <taxon>Pezizomycotina</taxon>
        <taxon>Pezizomycetes</taxon>
        <taxon>Pezizales</taxon>
        <taxon>Tuberaceae</taxon>
        <taxon>Tuber</taxon>
    </lineage>
</organism>
<sequence>RSAFNELFTPALQPLLQTIKQHLFNRDYTAAFGDKRNLEGYAVRWSPSRALCYREVFTRMCGEVARVFDLRKGWEGEKDGEGSRKEVVCIGGGAGAEVVAVAAAVRWFLGVNEGEDGEESGENGEGGEKKRELHLTAIDIADWTSVIDTLHTGLTSPSPTFISPSSYSVTFHRHDILSTPSPPPTLLPPNTSLITLLFTTNELYTQSRGDTTRFLLSLSALTRVGCLLLVLESAGSYSTIVFKDESRWHRLPEGLKYPIDLENMRYFVRVYRRV</sequence>
<dbReference type="Pfam" id="PF11312">
    <property type="entry name" value="Methyltransf_34"/>
    <property type="match status" value="1"/>
</dbReference>
<dbReference type="AlphaFoldDB" id="A0A292Q651"/>